<reference evidence="2 3" key="1">
    <citation type="submission" date="2020-10" db="EMBL/GenBank/DDBJ databases">
        <title>Identification of Nocardia species via Next-generation sequencing and recognition of intraspecies genetic diversity.</title>
        <authorList>
            <person name="Li P."/>
            <person name="Li P."/>
            <person name="Lu B."/>
        </authorList>
    </citation>
    <scope>NUCLEOTIDE SEQUENCE [LARGE SCALE GENOMIC DNA]</scope>
    <source>
        <strain evidence="2 3">BJ06-0143</strain>
    </source>
</reference>
<dbReference type="Gene3D" id="3.10.180.10">
    <property type="entry name" value="2,3-Dihydroxybiphenyl 1,2-Dioxygenase, domain 1"/>
    <property type="match status" value="2"/>
</dbReference>
<dbReference type="RefSeq" id="WP_195001553.1">
    <property type="nucleotide sequence ID" value="NZ_JADLQN010000001.1"/>
</dbReference>
<dbReference type="PANTHER" id="PTHR33993">
    <property type="entry name" value="GLYOXALASE-RELATED"/>
    <property type="match status" value="1"/>
</dbReference>
<sequence length="263" mass="27734">MSATVPGDPVWVDLFTSDPDRAVAFYGELFGWTADRNEDFGGYITFRSGDAAVAGAMGKSSPEDGPDQWTVYLAATDARATAEAAATRGGSVIVPAMAVGDLGTMAVLADPSGAGIGIWQANAFAGIEIEPMGETDMWRHGAPGWFELHTRDYDKALMFYREVFGWSDVFEMPGTPEFRYSTIHADHPMRGGVMDAAAVPAEVALPGWGVYFGAADVDATVAKAIELGATLLHPAEDSPYGRMAVLNDPTGARFSVGGNVANA</sequence>
<dbReference type="InterPro" id="IPR037523">
    <property type="entry name" value="VOC_core"/>
</dbReference>
<dbReference type="PROSITE" id="PS51819">
    <property type="entry name" value="VOC"/>
    <property type="match status" value="2"/>
</dbReference>
<proteinExistence type="predicted"/>
<dbReference type="EMBL" id="JADLQN010000001">
    <property type="protein sequence ID" value="MBF6354869.1"/>
    <property type="molecule type" value="Genomic_DNA"/>
</dbReference>
<comment type="caution">
    <text evidence="2">The sequence shown here is derived from an EMBL/GenBank/DDBJ whole genome shotgun (WGS) entry which is preliminary data.</text>
</comment>
<protein>
    <submittedName>
        <fullName evidence="2">VOC family protein</fullName>
    </submittedName>
</protein>
<dbReference type="InterPro" id="IPR052164">
    <property type="entry name" value="Anthracycline_SecMetBiosynth"/>
</dbReference>
<dbReference type="Pfam" id="PF18029">
    <property type="entry name" value="Glyoxalase_6"/>
    <property type="match status" value="1"/>
</dbReference>
<organism evidence="2 3">
    <name type="scientific">Nocardia higoensis</name>
    <dbReference type="NCBI Taxonomy" id="228599"/>
    <lineage>
        <taxon>Bacteria</taxon>
        <taxon>Bacillati</taxon>
        <taxon>Actinomycetota</taxon>
        <taxon>Actinomycetes</taxon>
        <taxon>Mycobacteriales</taxon>
        <taxon>Nocardiaceae</taxon>
        <taxon>Nocardia</taxon>
    </lineage>
</organism>
<gene>
    <name evidence="2" type="ORF">IU449_09975</name>
</gene>
<dbReference type="InterPro" id="IPR029068">
    <property type="entry name" value="Glyas_Bleomycin-R_OHBP_Dase"/>
</dbReference>
<dbReference type="Proteomes" id="UP000707731">
    <property type="component" value="Unassembled WGS sequence"/>
</dbReference>
<accession>A0ABS0DD84</accession>
<feature type="domain" description="VOC" evidence="1">
    <location>
        <begin position="8"/>
        <end position="121"/>
    </location>
</feature>
<keyword evidence="3" id="KW-1185">Reference proteome</keyword>
<dbReference type="InterPro" id="IPR004360">
    <property type="entry name" value="Glyas_Fos-R_dOase_dom"/>
</dbReference>
<dbReference type="InterPro" id="IPR041581">
    <property type="entry name" value="Glyoxalase_6"/>
</dbReference>
<name>A0ABS0DD84_9NOCA</name>
<dbReference type="SUPFAM" id="SSF54593">
    <property type="entry name" value="Glyoxalase/Bleomycin resistance protein/Dihydroxybiphenyl dioxygenase"/>
    <property type="match status" value="2"/>
</dbReference>
<evidence type="ECO:0000259" key="1">
    <source>
        <dbReference type="PROSITE" id="PS51819"/>
    </source>
</evidence>
<feature type="domain" description="VOC" evidence="1">
    <location>
        <begin position="142"/>
        <end position="259"/>
    </location>
</feature>
<evidence type="ECO:0000313" key="3">
    <source>
        <dbReference type="Proteomes" id="UP000707731"/>
    </source>
</evidence>
<evidence type="ECO:0000313" key="2">
    <source>
        <dbReference type="EMBL" id="MBF6354869.1"/>
    </source>
</evidence>
<dbReference type="Pfam" id="PF00903">
    <property type="entry name" value="Glyoxalase"/>
    <property type="match status" value="1"/>
</dbReference>
<dbReference type="CDD" id="cd07247">
    <property type="entry name" value="SgaA_N_like"/>
    <property type="match status" value="2"/>
</dbReference>
<dbReference type="PANTHER" id="PTHR33993:SF10">
    <property type="entry name" value="CONSERVED PROTEIN"/>
    <property type="match status" value="1"/>
</dbReference>